<evidence type="ECO:0000256" key="5">
    <source>
        <dbReference type="SAM" id="MobiDB-lite"/>
    </source>
</evidence>
<proteinExistence type="inferred from homology"/>
<gene>
    <name evidence="7" type="ordered locus">Tcur_4105</name>
</gene>
<feature type="region of interest" description="Disordered" evidence="5">
    <location>
        <begin position="1"/>
        <end position="20"/>
    </location>
</feature>
<dbReference type="STRING" id="471852.Tcur_4105"/>
<dbReference type="Gene3D" id="3.90.550.10">
    <property type="entry name" value="Spore Coat Polysaccharide Biosynthesis Protein SpsA, Chain A"/>
    <property type="match status" value="1"/>
</dbReference>
<evidence type="ECO:0000313" key="7">
    <source>
        <dbReference type="EMBL" id="ACY99633.1"/>
    </source>
</evidence>
<sequence length="317" mass="35482">MREGLLSELRTHGGAGTGLRPEETMRFSVVVLTMGNRPAELARALRSALDQKDVDVEVVLVGNGVPADWTPGDDAVFADPRVTIVRLPENVGIPAGRNRGVAEATGDIVLFLDDDGWYASDRLGLHLRDRFAADPSLGIVSFRIRDPEGGPGERRHVPRLRAGDPERSSEVTTFLGGACAVRRSAFEAAGGLPEEFFYAHEETDLAWRALDAGYRIFYDAEAVMFHPAVQPTRHAMFYRYNARNRVWLARRNLPWPLALAYCAVWVAMTVLRERRPAALKPWFKGFLEGWRTPAGPRRPISWRTAWRMTRTGRPPII</sequence>
<evidence type="ECO:0000256" key="1">
    <source>
        <dbReference type="ARBA" id="ARBA00004776"/>
    </source>
</evidence>
<evidence type="ECO:0000256" key="3">
    <source>
        <dbReference type="ARBA" id="ARBA00022676"/>
    </source>
</evidence>
<dbReference type="SUPFAM" id="SSF53448">
    <property type="entry name" value="Nucleotide-diphospho-sugar transferases"/>
    <property type="match status" value="1"/>
</dbReference>
<keyword evidence="3" id="KW-0328">Glycosyltransferase</keyword>
<organism evidence="7 8">
    <name type="scientific">Thermomonospora curvata (strain ATCC 19995 / DSM 43183 / JCM 3096 / KCTC 9072 / NBRC 15933 / NCIMB 10081 / Henssen B9)</name>
    <dbReference type="NCBI Taxonomy" id="471852"/>
    <lineage>
        <taxon>Bacteria</taxon>
        <taxon>Bacillati</taxon>
        <taxon>Actinomycetota</taxon>
        <taxon>Actinomycetes</taxon>
        <taxon>Streptosporangiales</taxon>
        <taxon>Thermomonosporaceae</taxon>
        <taxon>Thermomonospora</taxon>
    </lineage>
</organism>
<keyword evidence="4 7" id="KW-0808">Transferase</keyword>
<evidence type="ECO:0000256" key="2">
    <source>
        <dbReference type="ARBA" id="ARBA00006739"/>
    </source>
</evidence>
<accession>D1AF89</accession>
<dbReference type="Proteomes" id="UP000001918">
    <property type="component" value="Chromosome"/>
</dbReference>
<keyword evidence="8" id="KW-1185">Reference proteome</keyword>
<dbReference type="InterPro" id="IPR001173">
    <property type="entry name" value="Glyco_trans_2-like"/>
</dbReference>
<evidence type="ECO:0000259" key="6">
    <source>
        <dbReference type="Pfam" id="PF00535"/>
    </source>
</evidence>
<dbReference type="eggNOG" id="COG1216">
    <property type="taxonomic scope" value="Bacteria"/>
</dbReference>
<evidence type="ECO:0000256" key="4">
    <source>
        <dbReference type="ARBA" id="ARBA00022679"/>
    </source>
</evidence>
<dbReference type="KEGG" id="tcu:Tcur_4105"/>
<dbReference type="PANTHER" id="PTHR43179">
    <property type="entry name" value="RHAMNOSYLTRANSFERASE WBBL"/>
    <property type="match status" value="1"/>
</dbReference>
<comment type="similarity">
    <text evidence="2">Belongs to the glycosyltransferase 2 family.</text>
</comment>
<evidence type="ECO:0000313" key="8">
    <source>
        <dbReference type="Proteomes" id="UP000001918"/>
    </source>
</evidence>
<feature type="compositionally biased region" description="Basic and acidic residues" evidence="5">
    <location>
        <begin position="1"/>
        <end position="11"/>
    </location>
</feature>
<dbReference type="EMBL" id="CP001738">
    <property type="protein sequence ID" value="ACY99633.1"/>
    <property type="molecule type" value="Genomic_DNA"/>
</dbReference>
<name>D1AF89_THECD</name>
<dbReference type="Pfam" id="PF00535">
    <property type="entry name" value="Glycos_transf_2"/>
    <property type="match status" value="1"/>
</dbReference>
<dbReference type="PANTHER" id="PTHR43179:SF12">
    <property type="entry name" value="GALACTOFURANOSYLTRANSFERASE GLFT2"/>
    <property type="match status" value="1"/>
</dbReference>
<dbReference type="CAZy" id="GT2">
    <property type="family name" value="Glycosyltransferase Family 2"/>
</dbReference>
<dbReference type="InterPro" id="IPR029044">
    <property type="entry name" value="Nucleotide-diphossugar_trans"/>
</dbReference>
<dbReference type="HOGENOM" id="CLU_074755_0_0_11"/>
<dbReference type="AlphaFoldDB" id="D1AF89"/>
<reference evidence="7 8" key="1">
    <citation type="journal article" date="2011" name="Stand. Genomic Sci.">
        <title>Complete genome sequence of Thermomonospora curvata type strain (B9).</title>
        <authorList>
            <person name="Chertkov O."/>
            <person name="Sikorski J."/>
            <person name="Nolan M."/>
            <person name="Lapidus A."/>
            <person name="Lucas S."/>
            <person name="Del Rio T.G."/>
            <person name="Tice H."/>
            <person name="Cheng J.F."/>
            <person name="Goodwin L."/>
            <person name="Pitluck S."/>
            <person name="Liolios K."/>
            <person name="Ivanova N."/>
            <person name="Mavromatis K."/>
            <person name="Mikhailova N."/>
            <person name="Ovchinnikova G."/>
            <person name="Pati A."/>
            <person name="Chen A."/>
            <person name="Palaniappan K."/>
            <person name="Djao O.D."/>
            <person name="Land M."/>
            <person name="Hauser L."/>
            <person name="Chang Y.J."/>
            <person name="Jeffries C.D."/>
            <person name="Brettin T."/>
            <person name="Han C."/>
            <person name="Detter J.C."/>
            <person name="Rohde M."/>
            <person name="Goker M."/>
            <person name="Woyke T."/>
            <person name="Bristow J."/>
            <person name="Eisen J.A."/>
            <person name="Markowitz V."/>
            <person name="Hugenholtz P."/>
            <person name="Klenk H.P."/>
            <person name="Kyrpides N.C."/>
        </authorList>
    </citation>
    <scope>NUCLEOTIDE SEQUENCE [LARGE SCALE GENOMIC DNA]</scope>
    <source>
        <strain evidence="8">ATCC 19995 / DSM 43183 / JCM 3096 / KCTC 9072 / NBRC 15933 / NCIMB 10081 / Henssen B9</strain>
    </source>
</reference>
<feature type="domain" description="Glycosyltransferase 2-like" evidence="6">
    <location>
        <begin position="30"/>
        <end position="187"/>
    </location>
</feature>
<comment type="pathway">
    <text evidence="1">Cell wall biogenesis; cell wall polysaccharide biosynthesis.</text>
</comment>
<protein>
    <submittedName>
        <fullName evidence="7">Glycosyl transferase family 2</fullName>
    </submittedName>
</protein>
<dbReference type="GO" id="GO:0016757">
    <property type="term" value="F:glycosyltransferase activity"/>
    <property type="evidence" value="ECO:0007669"/>
    <property type="project" value="UniProtKB-KW"/>
</dbReference>